<reference evidence="3 4" key="1">
    <citation type="submission" date="2019-01" db="EMBL/GenBank/DDBJ databases">
        <authorList>
            <person name="Ferrante I. M."/>
        </authorList>
    </citation>
    <scope>NUCLEOTIDE SEQUENCE [LARGE SCALE GENOMIC DNA]</scope>
    <source>
        <strain evidence="3 4">B856</strain>
    </source>
</reference>
<protein>
    <submittedName>
        <fullName evidence="3">Uncharacterized protein</fullName>
    </submittedName>
</protein>
<feature type="compositionally biased region" description="Basic and acidic residues" evidence="2">
    <location>
        <begin position="519"/>
        <end position="549"/>
    </location>
</feature>
<name>A0A448Z2D6_9STRA</name>
<feature type="coiled-coil region" evidence="1">
    <location>
        <begin position="434"/>
        <end position="461"/>
    </location>
</feature>
<feature type="region of interest" description="Disordered" evidence="2">
    <location>
        <begin position="245"/>
        <end position="305"/>
    </location>
</feature>
<feature type="region of interest" description="Disordered" evidence="2">
    <location>
        <begin position="147"/>
        <end position="224"/>
    </location>
</feature>
<organism evidence="3 4">
    <name type="scientific">Pseudo-nitzschia multistriata</name>
    <dbReference type="NCBI Taxonomy" id="183589"/>
    <lineage>
        <taxon>Eukaryota</taxon>
        <taxon>Sar</taxon>
        <taxon>Stramenopiles</taxon>
        <taxon>Ochrophyta</taxon>
        <taxon>Bacillariophyta</taxon>
        <taxon>Bacillariophyceae</taxon>
        <taxon>Bacillariophycidae</taxon>
        <taxon>Bacillariales</taxon>
        <taxon>Bacillariaceae</taxon>
        <taxon>Pseudo-nitzschia</taxon>
    </lineage>
</organism>
<feature type="compositionally biased region" description="Low complexity" evidence="2">
    <location>
        <begin position="20"/>
        <end position="34"/>
    </location>
</feature>
<accession>A0A448Z2D6</accession>
<sequence length="591" mass="65635">MSGVPQEYSKLKHDDSPDLSVPSTTALSYSSSPESLEEEGEEEEVSKRDSVRRTLFDMSKDVDSPMTSIVKAAMFASSPNITSPTRKAARSPDGNLNGVADTGSTTSSQTTAIPAWNLSMKDAAEKNVEVPLNHFMSSQPISLLTSPISFASDETQTPSSPSSSSSSSSSSAPVRSDPLDGKESQWTNTRKNGNFKKNNDVEAEQRKQPAIIMEDPPEEPTSCNAALNLTPVQLAEIFLAFGQSARQRYQGSEQTEKATTATDPEIFSPIEVAESTSDDTVIDSPPPIMKSSHFSDSSNESEKTQYKNALSRVRILEGELDVLKIGSQRDAQKILSLRQAVDTQKQLNALKELEIAEKETEIETLEERIKTLQKEQEGHIEKETELIETIEILKNELDKITSLKSVPSDEIEHPTSESTPRSDRIDSDESAAEIKLKASRIKEQQDRIIELENALKEKRHENFDLMTQIDWLNCQQRKESQNDVDIQNVDAKETPEFEGSPSIEVESVLKDIMKRLEAMENQKKERQVDDTEKPGNGEQPRRVESEHNGVKVNVSEDPNAIEAMAMRGKLDRSNGSENQLSWCCDWSLAAE</sequence>
<evidence type="ECO:0000256" key="1">
    <source>
        <dbReference type="SAM" id="Coils"/>
    </source>
</evidence>
<feature type="region of interest" description="Disordered" evidence="2">
    <location>
        <begin position="79"/>
        <end position="113"/>
    </location>
</feature>
<dbReference type="Proteomes" id="UP000291116">
    <property type="component" value="Unassembled WGS sequence"/>
</dbReference>
<feature type="coiled-coil region" evidence="1">
    <location>
        <begin position="348"/>
        <end position="382"/>
    </location>
</feature>
<evidence type="ECO:0000313" key="3">
    <source>
        <dbReference type="EMBL" id="VEU36223.1"/>
    </source>
</evidence>
<feature type="compositionally biased region" description="Polar residues" evidence="2">
    <location>
        <begin position="147"/>
        <end position="157"/>
    </location>
</feature>
<feature type="compositionally biased region" description="Polar residues" evidence="2">
    <location>
        <begin position="245"/>
        <end position="262"/>
    </location>
</feature>
<feature type="region of interest" description="Disordered" evidence="2">
    <location>
        <begin position="404"/>
        <end position="429"/>
    </location>
</feature>
<evidence type="ECO:0000313" key="4">
    <source>
        <dbReference type="Proteomes" id="UP000291116"/>
    </source>
</evidence>
<proteinExistence type="predicted"/>
<evidence type="ECO:0000256" key="2">
    <source>
        <dbReference type="SAM" id="MobiDB-lite"/>
    </source>
</evidence>
<keyword evidence="4" id="KW-1185">Reference proteome</keyword>
<feature type="region of interest" description="Disordered" evidence="2">
    <location>
        <begin position="1"/>
        <end position="52"/>
    </location>
</feature>
<feature type="compositionally biased region" description="Acidic residues" evidence="2">
    <location>
        <begin position="35"/>
        <end position="44"/>
    </location>
</feature>
<feature type="compositionally biased region" description="Basic and acidic residues" evidence="2">
    <location>
        <begin position="410"/>
        <end position="429"/>
    </location>
</feature>
<dbReference type="AlphaFoldDB" id="A0A448Z2D6"/>
<dbReference type="OrthoDB" id="55205at2759"/>
<gene>
    <name evidence="3" type="ORF">PSNMU_V1.4_AUG-EV-PASAV3_0030090</name>
</gene>
<feature type="region of interest" description="Disordered" evidence="2">
    <location>
        <begin position="519"/>
        <end position="578"/>
    </location>
</feature>
<dbReference type="EMBL" id="CAACVS010000081">
    <property type="protein sequence ID" value="VEU36223.1"/>
    <property type="molecule type" value="Genomic_DNA"/>
</dbReference>
<feature type="compositionally biased region" description="Polar residues" evidence="2">
    <location>
        <begin position="102"/>
        <end position="112"/>
    </location>
</feature>
<feature type="compositionally biased region" description="Polar residues" evidence="2">
    <location>
        <begin position="184"/>
        <end position="196"/>
    </location>
</feature>
<keyword evidence="1" id="KW-0175">Coiled coil</keyword>
<feature type="compositionally biased region" description="Basic and acidic residues" evidence="2">
    <location>
        <begin position="197"/>
        <end position="207"/>
    </location>
</feature>
<feature type="compositionally biased region" description="Low complexity" evidence="2">
    <location>
        <begin position="158"/>
        <end position="171"/>
    </location>
</feature>